<dbReference type="InParanoid" id="S8DKT4"/>
<sequence>MNDTTIIVLQPDDTSLAAPIALQVTIKAAGLAPTDDLADFFHAQREVSDLVSRIITAHLQHPLPSPMRLDGEGYILTAKHTPWTFGREQLSFFWGEEDILPCRDKWAFFFASSKLEE</sequence>
<reference evidence="1 2" key="1">
    <citation type="journal article" date="2012" name="Science">
        <title>The Paleozoic origin of enzymatic lignin decomposition reconstructed from 31 fungal genomes.</title>
        <authorList>
            <person name="Floudas D."/>
            <person name="Binder M."/>
            <person name="Riley R."/>
            <person name="Barry K."/>
            <person name="Blanchette R.A."/>
            <person name="Henrissat B."/>
            <person name="Martinez A.T."/>
            <person name="Otillar R."/>
            <person name="Spatafora J.W."/>
            <person name="Yadav J.S."/>
            <person name="Aerts A."/>
            <person name="Benoit I."/>
            <person name="Boyd A."/>
            <person name="Carlson A."/>
            <person name="Copeland A."/>
            <person name="Coutinho P.M."/>
            <person name="de Vries R.P."/>
            <person name="Ferreira P."/>
            <person name="Findley K."/>
            <person name="Foster B."/>
            <person name="Gaskell J."/>
            <person name="Glotzer D."/>
            <person name="Gorecki P."/>
            <person name="Heitman J."/>
            <person name="Hesse C."/>
            <person name="Hori C."/>
            <person name="Igarashi K."/>
            <person name="Jurgens J.A."/>
            <person name="Kallen N."/>
            <person name="Kersten P."/>
            <person name="Kohler A."/>
            <person name="Kuees U."/>
            <person name="Kumar T.K.A."/>
            <person name="Kuo A."/>
            <person name="LaButti K."/>
            <person name="Larrondo L.F."/>
            <person name="Lindquist E."/>
            <person name="Ling A."/>
            <person name="Lombard V."/>
            <person name="Lucas S."/>
            <person name="Lundell T."/>
            <person name="Martin R."/>
            <person name="McLaughlin D.J."/>
            <person name="Morgenstern I."/>
            <person name="Morin E."/>
            <person name="Murat C."/>
            <person name="Nagy L.G."/>
            <person name="Nolan M."/>
            <person name="Ohm R.A."/>
            <person name="Patyshakuliyeva A."/>
            <person name="Rokas A."/>
            <person name="Ruiz-Duenas F.J."/>
            <person name="Sabat G."/>
            <person name="Salamov A."/>
            <person name="Samejima M."/>
            <person name="Schmutz J."/>
            <person name="Slot J.C."/>
            <person name="St John F."/>
            <person name="Stenlid J."/>
            <person name="Sun H."/>
            <person name="Sun S."/>
            <person name="Syed K."/>
            <person name="Tsang A."/>
            <person name="Wiebenga A."/>
            <person name="Young D."/>
            <person name="Pisabarro A."/>
            <person name="Eastwood D.C."/>
            <person name="Martin F."/>
            <person name="Cullen D."/>
            <person name="Grigoriev I.V."/>
            <person name="Hibbett D.S."/>
        </authorList>
    </citation>
    <scope>NUCLEOTIDE SEQUENCE</scope>
    <source>
        <strain evidence="2">FP-58527</strain>
    </source>
</reference>
<name>S8DKT4_FOMSC</name>
<accession>S8DKT4</accession>
<evidence type="ECO:0000313" key="2">
    <source>
        <dbReference type="Proteomes" id="UP000015241"/>
    </source>
</evidence>
<dbReference type="Proteomes" id="UP000015241">
    <property type="component" value="Unassembled WGS sequence"/>
</dbReference>
<dbReference type="HOGENOM" id="CLU_149505_0_0_1"/>
<evidence type="ECO:0000313" key="1">
    <source>
        <dbReference type="EMBL" id="EPS93367.1"/>
    </source>
</evidence>
<organism evidence="1 2">
    <name type="scientific">Fomitopsis schrenkii</name>
    <name type="common">Brown rot fungus</name>
    <dbReference type="NCBI Taxonomy" id="2126942"/>
    <lineage>
        <taxon>Eukaryota</taxon>
        <taxon>Fungi</taxon>
        <taxon>Dikarya</taxon>
        <taxon>Basidiomycota</taxon>
        <taxon>Agaricomycotina</taxon>
        <taxon>Agaricomycetes</taxon>
        <taxon>Polyporales</taxon>
        <taxon>Fomitopsis</taxon>
    </lineage>
</organism>
<dbReference type="eggNOG" id="ENOG502R38U">
    <property type="taxonomic scope" value="Eukaryota"/>
</dbReference>
<proteinExistence type="predicted"/>
<gene>
    <name evidence="1" type="ORF">FOMPIDRAFT_92427</name>
</gene>
<dbReference type="OrthoDB" id="2748218at2759"/>
<protein>
    <submittedName>
        <fullName evidence="1">Uncharacterized protein</fullName>
    </submittedName>
</protein>
<dbReference type="AlphaFoldDB" id="S8DKT4"/>
<keyword evidence="2" id="KW-1185">Reference proteome</keyword>
<dbReference type="EMBL" id="KE504280">
    <property type="protein sequence ID" value="EPS93367.1"/>
    <property type="molecule type" value="Genomic_DNA"/>
</dbReference>